<dbReference type="PROSITE" id="PS50928">
    <property type="entry name" value="ABC_TM1"/>
    <property type="match status" value="1"/>
</dbReference>
<evidence type="ECO:0000313" key="10">
    <source>
        <dbReference type="EMBL" id="MEQ2466792.1"/>
    </source>
</evidence>
<evidence type="ECO:0000256" key="2">
    <source>
        <dbReference type="ARBA" id="ARBA00007069"/>
    </source>
</evidence>
<feature type="transmembrane region" description="Helical" evidence="8">
    <location>
        <begin position="92"/>
        <end position="115"/>
    </location>
</feature>
<feature type="transmembrane region" description="Helical" evidence="8">
    <location>
        <begin position="144"/>
        <end position="165"/>
    </location>
</feature>
<keyword evidence="3 8" id="KW-0813">Transport</keyword>
<keyword evidence="4" id="KW-1003">Cell membrane</keyword>
<name>A0ABV1F089_9BACI</name>
<sequence>MKKRYLYLLLLPGVLFLTIFLVIPILSMIGTTFHDEGTFSLQGYIDFFKDKYFIDILLTTLRVSLLTTFICILIGFPVSYYIAKLPSKRKAILLLFTIFPLLTSPVVRSFSWMIIIGKNGVLNKTLLSLGLIQEPLNILYTPNAIIIGLIHLFLPLIIVTLVGVMENIDGDLLRASESLGASKIATFMKIIVPLCVPGLVIGSILVFVGSFTAYTTPALLGGKQRVISTFLYQNAITLNDWKLASIVATIMIVVTFIIISIMNGVAKKLNPKG</sequence>
<evidence type="ECO:0000256" key="1">
    <source>
        <dbReference type="ARBA" id="ARBA00004651"/>
    </source>
</evidence>
<dbReference type="Pfam" id="PF00528">
    <property type="entry name" value="BPD_transp_1"/>
    <property type="match status" value="1"/>
</dbReference>
<dbReference type="InterPro" id="IPR000515">
    <property type="entry name" value="MetI-like"/>
</dbReference>
<reference evidence="10 11" key="1">
    <citation type="submission" date="2024-03" db="EMBL/GenBank/DDBJ databases">
        <title>Human intestinal bacterial collection.</title>
        <authorList>
            <person name="Pauvert C."/>
            <person name="Hitch T.C.A."/>
            <person name="Clavel T."/>
        </authorList>
    </citation>
    <scope>NUCLEOTIDE SEQUENCE [LARGE SCALE GENOMIC DNA]</scope>
    <source>
        <strain evidence="10 11">CLA-SR-H024</strain>
    </source>
</reference>
<evidence type="ECO:0000313" key="11">
    <source>
        <dbReference type="Proteomes" id="UP001465426"/>
    </source>
</evidence>
<feature type="transmembrane region" description="Helical" evidence="8">
    <location>
        <begin position="186"/>
        <end position="211"/>
    </location>
</feature>
<evidence type="ECO:0000256" key="8">
    <source>
        <dbReference type="RuleBase" id="RU363032"/>
    </source>
</evidence>
<dbReference type="EMBL" id="JBBMFN010000034">
    <property type="protein sequence ID" value="MEQ2466792.1"/>
    <property type="molecule type" value="Genomic_DNA"/>
</dbReference>
<dbReference type="Gene3D" id="1.10.3720.10">
    <property type="entry name" value="MetI-like"/>
    <property type="match status" value="1"/>
</dbReference>
<evidence type="ECO:0000259" key="9">
    <source>
        <dbReference type="PROSITE" id="PS50928"/>
    </source>
</evidence>
<comment type="similarity">
    <text evidence="2">Belongs to the binding-protein-dependent transport system permease family. CysTW subfamily.</text>
</comment>
<evidence type="ECO:0000256" key="5">
    <source>
        <dbReference type="ARBA" id="ARBA00022692"/>
    </source>
</evidence>
<evidence type="ECO:0000256" key="6">
    <source>
        <dbReference type="ARBA" id="ARBA00022989"/>
    </source>
</evidence>
<dbReference type="PANTHER" id="PTHR42929">
    <property type="entry name" value="INNER MEMBRANE ABC TRANSPORTER PERMEASE PROTEIN YDCU-RELATED-RELATED"/>
    <property type="match status" value="1"/>
</dbReference>
<dbReference type="InterPro" id="IPR035906">
    <property type="entry name" value="MetI-like_sf"/>
</dbReference>
<organism evidence="10 11">
    <name type="scientific">Niallia hominis</name>
    <dbReference type="NCBI Taxonomy" id="3133173"/>
    <lineage>
        <taxon>Bacteria</taxon>
        <taxon>Bacillati</taxon>
        <taxon>Bacillota</taxon>
        <taxon>Bacilli</taxon>
        <taxon>Bacillales</taxon>
        <taxon>Bacillaceae</taxon>
        <taxon>Niallia</taxon>
    </lineage>
</organism>
<dbReference type="RefSeq" id="WP_031540040.1">
    <property type="nucleotide sequence ID" value="NZ_JBBMFN010000034.1"/>
</dbReference>
<feature type="transmembrane region" description="Helical" evidence="8">
    <location>
        <begin position="243"/>
        <end position="266"/>
    </location>
</feature>
<keyword evidence="5 8" id="KW-0812">Transmembrane</keyword>
<protein>
    <submittedName>
        <fullName evidence="10">ABC transporter permease</fullName>
    </submittedName>
</protein>
<evidence type="ECO:0000256" key="3">
    <source>
        <dbReference type="ARBA" id="ARBA00022448"/>
    </source>
</evidence>
<dbReference type="CDD" id="cd06261">
    <property type="entry name" value="TM_PBP2"/>
    <property type="match status" value="1"/>
</dbReference>
<feature type="transmembrane region" description="Helical" evidence="8">
    <location>
        <begin position="53"/>
        <end position="80"/>
    </location>
</feature>
<comment type="caution">
    <text evidence="10">The sequence shown here is derived from an EMBL/GenBank/DDBJ whole genome shotgun (WGS) entry which is preliminary data.</text>
</comment>
<keyword evidence="11" id="KW-1185">Reference proteome</keyword>
<keyword evidence="7 8" id="KW-0472">Membrane</keyword>
<accession>A0ABV1F089</accession>
<evidence type="ECO:0000256" key="7">
    <source>
        <dbReference type="ARBA" id="ARBA00023136"/>
    </source>
</evidence>
<feature type="transmembrane region" description="Helical" evidence="8">
    <location>
        <begin position="7"/>
        <end position="33"/>
    </location>
</feature>
<feature type="domain" description="ABC transmembrane type-1" evidence="9">
    <location>
        <begin position="57"/>
        <end position="262"/>
    </location>
</feature>
<dbReference type="SUPFAM" id="SSF161098">
    <property type="entry name" value="MetI-like"/>
    <property type="match status" value="1"/>
</dbReference>
<dbReference type="PANTHER" id="PTHR42929:SF1">
    <property type="entry name" value="INNER MEMBRANE ABC TRANSPORTER PERMEASE PROTEIN YDCU-RELATED"/>
    <property type="match status" value="1"/>
</dbReference>
<keyword evidence="6 8" id="KW-1133">Transmembrane helix</keyword>
<dbReference type="Proteomes" id="UP001465426">
    <property type="component" value="Unassembled WGS sequence"/>
</dbReference>
<comment type="subcellular location">
    <subcellularLocation>
        <location evidence="1 8">Cell membrane</location>
        <topology evidence="1 8">Multi-pass membrane protein</topology>
    </subcellularLocation>
</comment>
<proteinExistence type="inferred from homology"/>
<evidence type="ECO:0000256" key="4">
    <source>
        <dbReference type="ARBA" id="ARBA00022475"/>
    </source>
</evidence>
<gene>
    <name evidence="10" type="ORF">WMO63_14115</name>
</gene>